<evidence type="ECO:0000259" key="4">
    <source>
        <dbReference type="Pfam" id="PF01156"/>
    </source>
</evidence>
<comment type="caution">
    <text evidence="5">The sequence shown here is derived from an EMBL/GenBank/DDBJ whole genome shotgun (WGS) entry which is preliminary data.</text>
</comment>
<dbReference type="STRING" id="331657.A0A4U0VHR9"/>
<dbReference type="PANTHER" id="PTHR12304:SF56">
    <property type="entry name" value="HYDROLASE, PUTATIVE (AFU_ORTHOLOGUE AFUA_1G11790)-RELATED"/>
    <property type="match status" value="1"/>
</dbReference>
<sequence>MAPPNRIIIDTDPGVDDILAMLLAFSAKPEELEVLLISVTFGNVDVQNCLRNVISMFHTIEKEQAWRRKNGHAPGFETLGMFKPIVAVGAEEPLADQLMMADYFHGVDGLGGIHESHPHLTPAQTWQSLLEAAKTSESTEIDEAAEALVDFSRHPKSLFTPSETPAHQEILRLLRENEKDSITIVAIGPLTNIALAAAADPETFLRVKEVVVMGGTIETPGNVRQPPPPIHPPPFLPPPPRFQLTKAPQTPLRTSLNIRNQITPVAEFNAYADSIAAARVYALTSPHPNSTMPPAPPAPPGKQVDDAPPPFLANYPDRLSRQLPVTLFPLDITTSHLLTRGQFRETVAPLLDAGSPLAEWVAAFLSSTFGKIESLSARAAGDRVGLALHDPLCVWYMLTRRSPAWTLAPHGPEDIRVETSGQWTRGMCVVDRRNRRRREDDVEGGEVPGDTGNWLGKGSGNRVGRVVGTPGEDKFGAYLLHRIFG</sequence>
<dbReference type="Proteomes" id="UP000308768">
    <property type="component" value="Unassembled WGS sequence"/>
</dbReference>
<evidence type="ECO:0000256" key="3">
    <source>
        <dbReference type="ARBA" id="ARBA00023295"/>
    </source>
</evidence>
<comment type="similarity">
    <text evidence="1">Belongs to the IUNH family.</text>
</comment>
<organism evidence="5 6">
    <name type="scientific">Cryomyces minteri</name>
    <dbReference type="NCBI Taxonomy" id="331657"/>
    <lineage>
        <taxon>Eukaryota</taxon>
        <taxon>Fungi</taxon>
        <taxon>Dikarya</taxon>
        <taxon>Ascomycota</taxon>
        <taxon>Pezizomycotina</taxon>
        <taxon>Dothideomycetes</taxon>
        <taxon>Dothideomycetes incertae sedis</taxon>
        <taxon>Cryomyces</taxon>
    </lineage>
</organism>
<keyword evidence="6" id="KW-1185">Reference proteome</keyword>
<dbReference type="Pfam" id="PF01156">
    <property type="entry name" value="IU_nuc_hydro"/>
    <property type="match status" value="1"/>
</dbReference>
<dbReference type="OrthoDB" id="5783963at2759"/>
<evidence type="ECO:0000313" key="5">
    <source>
        <dbReference type="EMBL" id="TKA47826.1"/>
    </source>
</evidence>
<dbReference type="Gene3D" id="3.90.245.10">
    <property type="entry name" value="Ribonucleoside hydrolase-like"/>
    <property type="match status" value="1"/>
</dbReference>
<dbReference type="PANTHER" id="PTHR12304">
    <property type="entry name" value="INOSINE-URIDINE PREFERRING NUCLEOSIDE HYDROLASE"/>
    <property type="match status" value="1"/>
</dbReference>
<dbReference type="InterPro" id="IPR036452">
    <property type="entry name" value="Ribo_hydro-like"/>
</dbReference>
<name>A0A4U0VHR9_9PEZI</name>
<dbReference type="InterPro" id="IPR001910">
    <property type="entry name" value="Inosine/uridine_hydrolase_dom"/>
</dbReference>
<dbReference type="GO" id="GO:0005829">
    <property type="term" value="C:cytosol"/>
    <property type="evidence" value="ECO:0007669"/>
    <property type="project" value="TreeGrafter"/>
</dbReference>
<keyword evidence="3" id="KW-0326">Glycosidase</keyword>
<evidence type="ECO:0000256" key="2">
    <source>
        <dbReference type="ARBA" id="ARBA00022801"/>
    </source>
</evidence>
<evidence type="ECO:0000313" key="6">
    <source>
        <dbReference type="Proteomes" id="UP000308768"/>
    </source>
</evidence>
<gene>
    <name evidence="5" type="ORF">B0A49_11378</name>
</gene>
<feature type="domain" description="Inosine/uridine-preferring nucleoside hydrolase" evidence="4">
    <location>
        <begin position="7"/>
        <end position="442"/>
    </location>
</feature>
<dbReference type="GO" id="GO:0008477">
    <property type="term" value="F:purine nucleosidase activity"/>
    <property type="evidence" value="ECO:0007669"/>
    <property type="project" value="TreeGrafter"/>
</dbReference>
<reference evidence="5 6" key="1">
    <citation type="submission" date="2017-03" db="EMBL/GenBank/DDBJ databases">
        <title>Genomes of endolithic fungi from Antarctica.</title>
        <authorList>
            <person name="Coleine C."/>
            <person name="Masonjones S."/>
            <person name="Stajich J.E."/>
        </authorList>
    </citation>
    <scope>NUCLEOTIDE SEQUENCE [LARGE SCALE GENOMIC DNA]</scope>
    <source>
        <strain evidence="5 6">CCFEE 5187</strain>
    </source>
</reference>
<dbReference type="AlphaFoldDB" id="A0A4U0VHR9"/>
<accession>A0A4U0VHR9</accession>
<evidence type="ECO:0000256" key="1">
    <source>
        <dbReference type="ARBA" id="ARBA00009176"/>
    </source>
</evidence>
<proteinExistence type="inferred from homology"/>
<dbReference type="InterPro" id="IPR023186">
    <property type="entry name" value="IUNH"/>
</dbReference>
<dbReference type="EMBL" id="NAJN01002854">
    <property type="protein sequence ID" value="TKA47826.1"/>
    <property type="molecule type" value="Genomic_DNA"/>
</dbReference>
<dbReference type="GO" id="GO:0006152">
    <property type="term" value="P:purine nucleoside catabolic process"/>
    <property type="evidence" value="ECO:0007669"/>
    <property type="project" value="TreeGrafter"/>
</dbReference>
<keyword evidence="2" id="KW-0378">Hydrolase</keyword>
<protein>
    <recommendedName>
        <fullName evidence="4">Inosine/uridine-preferring nucleoside hydrolase domain-containing protein</fullName>
    </recommendedName>
</protein>
<dbReference type="SUPFAM" id="SSF53590">
    <property type="entry name" value="Nucleoside hydrolase"/>
    <property type="match status" value="1"/>
</dbReference>